<accession>A0ABP7V2E4</accession>
<sequence length="80" mass="8396">MARSRRSAPAAVALAWVRGRPGVTSVIVGPRSVEQMRGNLDGLALDLPAEAAARLDEASRSTTISPVDGMNDPTLPAFRP</sequence>
<keyword evidence="4" id="KW-1185">Reference proteome</keyword>
<evidence type="ECO:0000313" key="4">
    <source>
        <dbReference type="Proteomes" id="UP001500683"/>
    </source>
</evidence>
<feature type="region of interest" description="Disordered" evidence="1">
    <location>
        <begin position="57"/>
        <end position="80"/>
    </location>
</feature>
<evidence type="ECO:0000313" key="3">
    <source>
        <dbReference type="EMBL" id="GAA4058065.1"/>
    </source>
</evidence>
<dbReference type="Gene3D" id="3.20.20.100">
    <property type="entry name" value="NADP-dependent oxidoreductase domain"/>
    <property type="match status" value="1"/>
</dbReference>
<comment type="caution">
    <text evidence="3">The sequence shown here is derived from an EMBL/GenBank/DDBJ whole genome shotgun (WGS) entry which is preliminary data.</text>
</comment>
<proteinExistence type="predicted"/>
<evidence type="ECO:0000256" key="1">
    <source>
        <dbReference type="SAM" id="MobiDB-lite"/>
    </source>
</evidence>
<dbReference type="EMBL" id="BAAAZG010000001">
    <property type="protein sequence ID" value="GAA4058065.1"/>
    <property type="molecule type" value="Genomic_DNA"/>
</dbReference>
<name>A0ABP7V2E4_9ACTN</name>
<dbReference type="SUPFAM" id="SSF51430">
    <property type="entry name" value="NAD(P)-linked oxidoreductase"/>
    <property type="match status" value="1"/>
</dbReference>
<reference evidence="4" key="1">
    <citation type="journal article" date="2019" name="Int. J. Syst. Evol. Microbiol.">
        <title>The Global Catalogue of Microorganisms (GCM) 10K type strain sequencing project: providing services to taxonomists for standard genome sequencing and annotation.</title>
        <authorList>
            <consortium name="The Broad Institute Genomics Platform"/>
            <consortium name="The Broad Institute Genome Sequencing Center for Infectious Disease"/>
            <person name="Wu L."/>
            <person name="Ma J."/>
        </authorList>
    </citation>
    <scope>NUCLEOTIDE SEQUENCE [LARGE SCALE GENOMIC DNA]</scope>
    <source>
        <strain evidence="4">JCM 16702</strain>
    </source>
</reference>
<dbReference type="PANTHER" id="PTHR43364">
    <property type="entry name" value="NADH-SPECIFIC METHYLGLYOXAL REDUCTASE-RELATED"/>
    <property type="match status" value="1"/>
</dbReference>
<feature type="domain" description="NADP-dependent oxidoreductase" evidence="2">
    <location>
        <begin position="2"/>
        <end position="59"/>
    </location>
</feature>
<dbReference type="Proteomes" id="UP001500683">
    <property type="component" value="Unassembled WGS sequence"/>
</dbReference>
<dbReference type="InterPro" id="IPR050523">
    <property type="entry name" value="AKR_Detox_Biosynth"/>
</dbReference>
<dbReference type="InterPro" id="IPR036812">
    <property type="entry name" value="NAD(P)_OxRdtase_dom_sf"/>
</dbReference>
<dbReference type="InterPro" id="IPR023210">
    <property type="entry name" value="NADP_OxRdtase_dom"/>
</dbReference>
<dbReference type="RefSeq" id="WP_344940629.1">
    <property type="nucleotide sequence ID" value="NZ_BAAAZG010000001.1"/>
</dbReference>
<gene>
    <name evidence="3" type="ORF">GCM10022214_07750</name>
</gene>
<evidence type="ECO:0000259" key="2">
    <source>
        <dbReference type="Pfam" id="PF00248"/>
    </source>
</evidence>
<dbReference type="Pfam" id="PF00248">
    <property type="entry name" value="Aldo_ket_red"/>
    <property type="match status" value="1"/>
</dbReference>
<protein>
    <recommendedName>
        <fullName evidence="2">NADP-dependent oxidoreductase domain-containing protein</fullName>
    </recommendedName>
</protein>
<organism evidence="3 4">
    <name type="scientific">Actinomadura miaoliensis</name>
    <dbReference type="NCBI Taxonomy" id="430685"/>
    <lineage>
        <taxon>Bacteria</taxon>
        <taxon>Bacillati</taxon>
        <taxon>Actinomycetota</taxon>
        <taxon>Actinomycetes</taxon>
        <taxon>Streptosporangiales</taxon>
        <taxon>Thermomonosporaceae</taxon>
        <taxon>Actinomadura</taxon>
    </lineage>
</organism>
<dbReference type="PANTHER" id="PTHR43364:SF18">
    <property type="entry name" value="OXIDOREDUCTASE"/>
    <property type="match status" value="1"/>
</dbReference>